<proteinExistence type="predicted"/>
<dbReference type="EMBL" id="MFGW01000016">
    <property type="protein sequence ID" value="OGF68153.1"/>
    <property type="molecule type" value="Genomic_DNA"/>
</dbReference>
<accession>A0A1F5VXU9</accession>
<protein>
    <recommendedName>
        <fullName evidence="3">Cadherin domain-containing protein</fullName>
    </recommendedName>
</protein>
<dbReference type="AlphaFoldDB" id="A0A1F5VXU9"/>
<sequence>MPARKVWLIAMMPIIVLIYAKLAHSQSLNNEQPDCSNAYPSIESIYPPDGRFHTINILGIKEPENDLIKIQINEIVQDEPLDISYGGAIVPSAFYYIDDEGVLSGTIKLKATIGINREQRTYSIYFTAFDSEGGSCCGMVKVCIDSEPGKKCPQNEDKRYNFQQSYDAMSGGRHVQSGLCGCTSPDCLWCKNHGYSGADDCCSFKSHRTKHEVRERYCYWAIGDGHEVPPTANLLTSKGCPGYSDDICNISDGTCSYWDGGCGYCFVCRGSTTNRACSTGQWCVGQWSSWNYSSWTEWDAVAKASLKSSFRPWDCDCVDVNGGKYASSYARSYQGDFYGNPTFVSLWQKVSDAGWIYNYGWEWTQSVERGYYCSKLIQLKGDLVCQRLGTPIFDSISRTGIIGNPNKTGPNCP</sequence>
<name>A0A1F5VXU9_9BACT</name>
<organism evidence="1 2">
    <name type="scientific">Candidatus Fischerbacteria bacterium RBG_13_37_8</name>
    <dbReference type="NCBI Taxonomy" id="1817863"/>
    <lineage>
        <taxon>Bacteria</taxon>
        <taxon>Candidatus Fischeribacteriota</taxon>
    </lineage>
</organism>
<gene>
    <name evidence="1" type="ORF">A2Y62_19600</name>
</gene>
<dbReference type="Proteomes" id="UP000178943">
    <property type="component" value="Unassembled WGS sequence"/>
</dbReference>
<evidence type="ECO:0000313" key="2">
    <source>
        <dbReference type="Proteomes" id="UP000178943"/>
    </source>
</evidence>
<reference evidence="1 2" key="1">
    <citation type="journal article" date="2016" name="Nat. Commun.">
        <title>Thousands of microbial genomes shed light on interconnected biogeochemical processes in an aquifer system.</title>
        <authorList>
            <person name="Anantharaman K."/>
            <person name="Brown C.T."/>
            <person name="Hug L.A."/>
            <person name="Sharon I."/>
            <person name="Castelle C.J."/>
            <person name="Probst A.J."/>
            <person name="Thomas B.C."/>
            <person name="Singh A."/>
            <person name="Wilkins M.J."/>
            <person name="Karaoz U."/>
            <person name="Brodie E.L."/>
            <person name="Williams K.H."/>
            <person name="Hubbard S.S."/>
            <person name="Banfield J.F."/>
        </authorList>
    </citation>
    <scope>NUCLEOTIDE SEQUENCE [LARGE SCALE GENOMIC DNA]</scope>
</reference>
<evidence type="ECO:0000313" key="1">
    <source>
        <dbReference type="EMBL" id="OGF68153.1"/>
    </source>
</evidence>
<evidence type="ECO:0008006" key="3">
    <source>
        <dbReference type="Google" id="ProtNLM"/>
    </source>
</evidence>
<comment type="caution">
    <text evidence="1">The sequence shown here is derived from an EMBL/GenBank/DDBJ whole genome shotgun (WGS) entry which is preliminary data.</text>
</comment>
<dbReference type="STRING" id="1817863.A2Y62_19600"/>